<dbReference type="Proteomes" id="UP001352852">
    <property type="component" value="Unassembled WGS sequence"/>
</dbReference>
<dbReference type="EMBL" id="JAHUTJ010004016">
    <property type="protein sequence ID" value="MED6265798.1"/>
    <property type="molecule type" value="Genomic_DNA"/>
</dbReference>
<proteinExistence type="predicted"/>
<name>A0ABU7CW85_9TELE</name>
<sequence>MEMQNSGDSGSWGSWCLSPAVYGQEAGYTLDRSPVHRRTTQTHSGPTTMLFLDCGTKLEYPERTHACTGENMQTPCKIPGRESNPVPCCWKASPP</sequence>
<organism evidence="1 2">
    <name type="scientific">Characodon lateralis</name>
    <dbReference type="NCBI Taxonomy" id="208331"/>
    <lineage>
        <taxon>Eukaryota</taxon>
        <taxon>Metazoa</taxon>
        <taxon>Chordata</taxon>
        <taxon>Craniata</taxon>
        <taxon>Vertebrata</taxon>
        <taxon>Euteleostomi</taxon>
        <taxon>Actinopterygii</taxon>
        <taxon>Neopterygii</taxon>
        <taxon>Teleostei</taxon>
        <taxon>Neoteleostei</taxon>
        <taxon>Acanthomorphata</taxon>
        <taxon>Ovalentaria</taxon>
        <taxon>Atherinomorphae</taxon>
        <taxon>Cyprinodontiformes</taxon>
        <taxon>Goodeidae</taxon>
        <taxon>Characodon</taxon>
    </lineage>
</organism>
<evidence type="ECO:0000313" key="2">
    <source>
        <dbReference type="Proteomes" id="UP001352852"/>
    </source>
</evidence>
<accession>A0ABU7CW85</accession>
<protein>
    <submittedName>
        <fullName evidence="1">Uncharacterized protein</fullName>
    </submittedName>
</protein>
<gene>
    <name evidence="1" type="ORF">CHARACLAT_029070</name>
</gene>
<keyword evidence="2" id="KW-1185">Reference proteome</keyword>
<evidence type="ECO:0000313" key="1">
    <source>
        <dbReference type="EMBL" id="MED6265798.1"/>
    </source>
</evidence>
<comment type="caution">
    <text evidence="1">The sequence shown here is derived from an EMBL/GenBank/DDBJ whole genome shotgun (WGS) entry which is preliminary data.</text>
</comment>
<reference evidence="1 2" key="1">
    <citation type="submission" date="2021-06" db="EMBL/GenBank/DDBJ databases">
        <authorList>
            <person name="Palmer J.M."/>
        </authorList>
    </citation>
    <scope>NUCLEOTIDE SEQUENCE [LARGE SCALE GENOMIC DNA]</scope>
    <source>
        <strain evidence="1 2">CL_MEX2019</strain>
        <tissue evidence="1">Muscle</tissue>
    </source>
</reference>